<evidence type="ECO:0000313" key="3">
    <source>
        <dbReference type="Proteomes" id="UP001286313"/>
    </source>
</evidence>
<evidence type="ECO:0000256" key="1">
    <source>
        <dbReference type="SAM" id="MobiDB-lite"/>
    </source>
</evidence>
<feature type="region of interest" description="Disordered" evidence="1">
    <location>
        <begin position="1"/>
        <end position="53"/>
    </location>
</feature>
<sequence>MVEEGRGGEGLEPLERNEGKEKLEMKALTREKMKTKAGPLGGDLMKGSRAGEKDQGAGLCIGTDGGVCSAGQDRTRKVKLLTMHRRNHHLTYHLTHPATAPYSTTAADSQKRNVNQFSPPKRTFVHQLITSSLPPLQLRSREGATD</sequence>
<dbReference type="EMBL" id="JAWQEG010003418">
    <property type="protein sequence ID" value="KAK3866328.1"/>
    <property type="molecule type" value="Genomic_DNA"/>
</dbReference>
<dbReference type="AlphaFoldDB" id="A0AAE1F498"/>
<keyword evidence="3" id="KW-1185">Reference proteome</keyword>
<organism evidence="2 3">
    <name type="scientific">Petrolisthes cinctipes</name>
    <name type="common">Flat porcelain crab</name>
    <dbReference type="NCBI Taxonomy" id="88211"/>
    <lineage>
        <taxon>Eukaryota</taxon>
        <taxon>Metazoa</taxon>
        <taxon>Ecdysozoa</taxon>
        <taxon>Arthropoda</taxon>
        <taxon>Crustacea</taxon>
        <taxon>Multicrustacea</taxon>
        <taxon>Malacostraca</taxon>
        <taxon>Eumalacostraca</taxon>
        <taxon>Eucarida</taxon>
        <taxon>Decapoda</taxon>
        <taxon>Pleocyemata</taxon>
        <taxon>Anomura</taxon>
        <taxon>Galatheoidea</taxon>
        <taxon>Porcellanidae</taxon>
        <taxon>Petrolisthes</taxon>
    </lineage>
</organism>
<proteinExistence type="predicted"/>
<evidence type="ECO:0000313" key="2">
    <source>
        <dbReference type="EMBL" id="KAK3866328.1"/>
    </source>
</evidence>
<dbReference type="Proteomes" id="UP001286313">
    <property type="component" value="Unassembled WGS sequence"/>
</dbReference>
<protein>
    <submittedName>
        <fullName evidence="2">Uncharacterized protein</fullName>
    </submittedName>
</protein>
<feature type="compositionally biased region" description="Basic and acidic residues" evidence="1">
    <location>
        <begin position="1"/>
        <end position="34"/>
    </location>
</feature>
<accession>A0AAE1F498</accession>
<comment type="caution">
    <text evidence="2">The sequence shown here is derived from an EMBL/GenBank/DDBJ whole genome shotgun (WGS) entry which is preliminary data.</text>
</comment>
<reference evidence="2" key="1">
    <citation type="submission" date="2023-10" db="EMBL/GenBank/DDBJ databases">
        <title>Genome assemblies of two species of porcelain crab, Petrolisthes cinctipes and Petrolisthes manimaculis (Anomura: Porcellanidae).</title>
        <authorList>
            <person name="Angst P."/>
        </authorList>
    </citation>
    <scope>NUCLEOTIDE SEQUENCE</scope>
    <source>
        <strain evidence="2">PB745_01</strain>
        <tissue evidence="2">Gill</tissue>
    </source>
</reference>
<gene>
    <name evidence="2" type="ORF">Pcinc_028136</name>
</gene>
<name>A0AAE1F498_PETCI</name>